<dbReference type="PROSITE" id="PS01186">
    <property type="entry name" value="EGF_2"/>
    <property type="match status" value="1"/>
</dbReference>
<feature type="domain" description="EGF-like" evidence="2">
    <location>
        <begin position="672"/>
        <end position="705"/>
    </location>
</feature>
<dbReference type="PROSITE" id="PS50026">
    <property type="entry name" value="EGF_3"/>
    <property type="match status" value="1"/>
</dbReference>
<sequence>MTIDSAMSTGNVERSWTNRRDANRMNFTFQSIFSPSIFNFPSRPNYITKYAFGITKADVNVVVTNLNKEVKYKKVLGCNGVSKDSPVNEQLYHCDTSIDDFNIRFDSGDTYSVTFRAENGGFRILDNGGGKQYYTGRTTTSRIDLKVDTETPYHCSEKSECTYPVSDMMSVQNDVTKESIQISWKGWKDQLSKVARYALEVFKLVKGRDGILQEPYTDLVLNPVPITIREFNETTEGGTHSFTYQPDEPGVYSWILEINDKANNSAYVRRFNIYDPVSSVTSDESHPLYPTSGNPAANYEWQNINPKTFSFTWKNHFLNKLHEQGNFLARIRLFQSSFDDGGDQIGYKGVLDKYDDTEGTRSRDAISNERGIVKYDVAYSIGMDQSPPPTYQYQNYKNSSIEISENQTLQDGNTFTIWVKAYDILGKTKEERFVLHYDSSKPVVSLVELHKNVGEDKMNLTSSIHILGASDPHSGVKRIKYRFRAQSTGKVINDREYEYLNPKRDQSYCNINPCDSNLPTGESFGRTIDLPFSNCDTMNVSDVSTETVTMEMDVYNSAGLYVSKSLRITNLTSLRGVNNSNGEVLKSEVIPEVQNWVILNDVEENTEYYLWLHTLYGNDPNNPIRSVASNFTFTIPETQSLAAEVAGGVPGTLVPDGGQNVCGNGAVDIEPGLPICPYDCGGSRGSCISPGVCRCNAGYTGTYCTTVPTDKAYYPSIEQSTLDLGYYHQVKGMLIYNMTIDSAMSPDDVETFWTNRRDANRMNFTLQSIFSPSALNFPSRPHYIVQHAFGITKADVNVRVTKFNNEEKYNQVLNCNGVTNDAPIKERLYRCDTSIDNFNIRFDSGDTYSVIFRAENGGFRILNNGGGKQYYTGRSATRKIDIKFDTEIPYHCTEKSECAYPVSDMMSVQNDVTKVPIQISWKGWKDQLSKVVRYALEVFKLVKGGDGTLKEPYTDLVPNPVPITITEFNETTEGGAHSFTYQPNEPGVYSWILEINDKANNSAYVRRFVIYDPISSVTSDNSHPFYATSGNSKANYEWQNINPNTFTFTWKNHFLNKIHEDGNFLARISLFPASLDDGSRKRNGYKRILYKYDDTEGTRSRDAIPNKRAIIKYDVAYKIGRDQSLPQSYQYQNYKNNSIEISQNQNLQDGNSFSIWVKAYDILGNTREERFVLHYDSSSPAVSSQELRKNVGEDKMNFTSSVHILGASDPNSGVKRIKYRFKAQSTGRVINNREYEYLNPTRDQSYCNTNPCDSNLPTGESFGITIDLPFSNCHAMNVSDVFTETVTMEMDVYNSAGLYVSRSLQITNLTSLRGVNDSDGKIVKSEMFHEVQNWVILNDVEENTEYQLRLHTLYGNDPNNPIRSVASNFTFLIPEQRTIDIFLN</sequence>
<dbReference type="Proteomes" id="UP000005408">
    <property type="component" value="Unassembled WGS sequence"/>
</dbReference>
<proteinExistence type="predicted"/>
<evidence type="ECO:0000313" key="4">
    <source>
        <dbReference type="Proteomes" id="UP000005408"/>
    </source>
</evidence>
<keyword evidence="1" id="KW-0245">EGF-like domain</keyword>
<evidence type="ECO:0000259" key="2">
    <source>
        <dbReference type="PROSITE" id="PS50026"/>
    </source>
</evidence>
<protein>
    <recommendedName>
        <fullName evidence="2">EGF-like domain-containing protein</fullName>
    </recommendedName>
</protein>
<evidence type="ECO:0000256" key="1">
    <source>
        <dbReference type="PROSITE-ProRule" id="PRU00076"/>
    </source>
</evidence>
<name>A0A8W8MBP3_MAGGI</name>
<keyword evidence="4" id="KW-1185">Reference proteome</keyword>
<dbReference type="EnsemblMetazoa" id="G32227.1">
    <property type="protein sequence ID" value="G32227.1:cds"/>
    <property type="gene ID" value="G32227"/>
</dbReference>
<dbReference type="InterPro" id="IPR000742">
    <property type="entry name" value="EGF"/>
</dbReference>
<keyword evidence="1" id="KW-1015">Disulfide bond</keyword>
<feature type="disulfide bond" evidence="1">
    <location>
        <begin position="695"/>
        <end position="704"/>
    </location>
</feature>
<comment type="caution">
    <text evidence="1">Lacks conserved residue(s) required for the propagation of feature annotation.</text>
</comment>
<dbReference type="PROSITE" id="PS00022">
    <property type="entry name" value="EGF_1"/>
    <property type="match status" value="1"/>
</dbReference>
<organism evidence="3 4">
    <name type="scientific">Magallana gigas</name>
    <name type="common">Pacific oyster</name>
    <name type="synonym">Crassostrea gigas</name>
    <dbReference type="NCBI Taxonomy" id="29159"/>
    <lineage>
        <taxon>Eukaryota</taxon>
        <taxon>Metazoa</taxon>
        <taxon>Spiralia</taxon>
        <taxon>Lophotrochozoa</taxon>
        <taxon>Mollusca</taxon>
        <taxon>Bivalvia</taxon>
        <taxon>Autobranchia</taxon>
        <taxon>Pteriomorphia</taxon>
        <taxon>Ostreida</taxon>
        <taxon>Ostreoidea</taxon>
        <taxon>Ostreidae</taxon>
        <taxon>Magallana</taxon>
    </lineage>
</organism>
<reference evidence="3" key="1">
    <citation type="submission" date="2022-08" db="UniProtKB">
        <authorList>
            <consortium name="EnsemblMetazoa"/>
        </authorList>
    </citation>
    <scope>IDENTIFICATION</scope>
    <source>
        <strain evidence="3">05x7-T-G4-1.051#20</strain>
    </source>
</reference>
<evidence type="ECO:0000313" key="3">
    <source>
        <dbReference type="EnsemblMetazoa" id="G32227.1:cds"/>
    </source>
</evidence>
<accession>A0A8W8MBP3</accession>